<evidence type="ECO:0000313" key="1">
    <source>
        <dbReference type="Proteomes" id="UP000887580"/>
    </source>
</evidence>
<sequence length="344" mass="37876">MRLLFLFSLCLLFHAFNFLNIDKAASTTPAAPACLRFIITVAESYIIISAHFLKMHIFYSLLIFALIGTFCAADEHSNDLEVERVKRVAVEDVEFASADERPARLRQSSSRTRAKDNDAPAPAVKNSAAIILPPYHDSNLATFDKTTQCLLYLEGITIVVIKKKSIADVQHAFALPMNFTGDSYGWSQNYVNCPNSTAADKPFATGTPFSFIIDYQVGTAGHELKNNDQVVMSIKKGFMLTLNFVSNTGFDLVSANISGLSITGADFLSKGANIKNSGATNAKTINMRAYYGYNYACSGTPALLFTPDDNTEVLVGIVLNNFQVQGYDKIEINKIKQNRQRLLC</sequence>
<dbReference type="WBParaSite" id="PS1159_v2.g16380.t1">
    <property type="protein sequence ID" value="PS1159_v2.g16380.t1"/>
    <property type="gene ID" value="PS1159_v2.g16380"/>
</dbReference>
<reference evidence="2" key="1">
    <citation type="submission" date="2022-11" db="UniProtKB">
        <authorList>
            <consortium name="WormBaseParasite"/>
        </authorList>
    </citation>
    <scope>IDENTIFICATION</scope>
</reference>
<proteinExistence type="predicted"/>
<name>A0AC35FFV3_9BILA</name>
<organism evidence="1 2">
    <name type="scientific">Panagrolaimus sp. PS1159</name>
    <dbReference type="NCBI Taxonomy" id="55785"/>
    <lineage>
        <taxon>Eukaryota</taxon>
        <taxon>Metazoa</taxon>
        <taxon>Ecdysozoa</taxon>
        <taxon>Nematoda</taxon>
        <taxon>Chromadorea</taxon>
        <taxon>Rhabditida</taxon>
        <taxon>Tylenchina</taxon>
        <taxon>Panagrolaimomorpha</taxon>
        <taxon>Panagrolaimoidea</taxon>
        <taxon>Panagrolaimidae</taxon>
        <taxon>Panagrolaimus</taxon>
    </lineage>
</organism>
<protein>
    <submittedName>
        <fullName evidence="2">Uncharacterized protein</fullName>
    </submittedName>
</protein>
<dbReference type="Proteomes" id="UP000887580">
    <property type="component" value="Unplaced"/>
</dbReference>
<evidence type="ECO:0000313" key="2">
    <source>
        <dbReference type="WBParaSite" id="PS1159_v2.g16380.t1"/>
    </source>
</evidence>
<accession>A0AC35FFV3</accession>